<comment type="caution">
    <text evidence="2">The sequence shown here is derived from an EMBL/GenBank/DDBJ whole genome shotgun (WGS) entry which is preliminary data.</text>
</comment>
<dbReference type="InterPro" id="IPR001810">
    <property type="entry name" value="F-box_dom"/>
</dbReference>
<proteinExistence type="predicted"/>
<dbReference type="Proteomes" id="UP000759537">
    <property type="component" value="Unassembled WGS sequence"/>
</dbReference>
<evidence type="ECO:0000313" key="2">
    <source>
        <dbReference type="EMBL" id="KAF8473703.1"/>
    </source>
</evidence>
<dbReference type="InterPro" id="IPR036047">
    <property type="entry name" value="F-box-like_dom_sf"/>
</dbReference>
<dbReference type="Pfam" id="PF12937">
    <property type="entry name" value="F-box-like"/>
    <property type="match status" value="1"/>
</dbReference>
<dbReference type="SUPFAM" id="SSF81383">
    <property type="entry name" value="F-box domain"/>
    <property type="match status" value="1"/>
</dbReference>
<gene>
    <name evidence="2" type="ORF">DFH94DRAFT_855802</name>
</gene>
<organism evidence="2 3">
    <name type="scientific">Russula ochroleuca</name>
    <dbReference type="NCBI Taxonomy" id="152965"/>
    <lineage>
        <taxon>Eukaryota</taxon>
        <taxon>Fungi</taxon>
        <taxon>Dikarya</taxon>
        <taxon>Basidiomycota</taxon>
        <taxon>Agaricomycotina</taxon>
        <taxon>Agaricomycetes</taxon>
        <taxon>Russulales</taxon>
        <taxon>Russulaceae</taxon>
        <taxon>Russula</taxon>
    </lineage>
</organism>
<reference evidence="2" key="1">
    <citation type="submission" date="2019-10" db="EMBL/GenBank/DDBJ databases">
        <authorList>
            <consortium name="DOE Joint Genome Institute"/>
            <person name="Kuo A."/>
            <person name="Miyauchi S."/>
            <person name="Kiss E."/>
            <person name="Drula E."/>
            <person name="Kohler A."/>
            <person name="Sanchez-Garcia M."/>
            <person name="Andreopoulos B."/>
            <person name="Barry K.W."/>
            <person name="Bonito G."/>
            <person name="Buee M."/>
            <person name="Carver A."/>
            <person name="Chen C."/>
            <person name="Cichocki N."/>
            <person name="Clum A."/>
            <person name="Culley D."/>
            <person name="Crous P.W."/>
            <person name="Fauchery L."/>
            <person name="Girlanda M."/>
            <person name="Hayes R."/>
            <person name="Keri Z."/>
            <person name="LaButti K."/>
            <person name="Lipzen A."/>
            <person name="Lombard V."/>
            <person name="Magnuson J."/>
            <person name="Maillard F."/>
            <person name="Morin E."/>
            <person name="Murat C."/>
            <person name="Nolan M."/>
            <person name="Ohm R."/>
            <person name="Pangilinan J."/>
            <person name="Pereira M."/>
            <person name="Perotto S."/>
            <person name="Peter M."/>
            <person name="Riley R."/>
            <person name="Sitrit Y."/>
            <person name="Stielow B."/>
            <person name="Szollosi G."/>
            <person name="Zifcakova L."/>
            <person name="Stursova M."/>
            <person name="Spatafora J.W."/>
            <person name="Tedersoo L."/>
            <person name="Vaario L.-M."/>
            <person name="Yamada A."/>
            <person name="Yan M."/>
            <person name="Wang P."/>
            <person name="Xu J."/>
            <person name="Bruns T."/>
            <person name="Baldrian P."/>
            <person name="Vilgalys R."/>
            <person name="Henrissat B."/>
            <person name="Grigoriev I.V."/>
            <person name="Hibbett D."/>
            <person name="Nagy L.G."/>
            <person name="Martin F.M."/>
        </authorList>
    </citation>
    <scope>NUCLEOTIDE SEQUENCE</scope>
    <source>
        <strain evidence="2">Prilba</strain>
    </source>
</reference>
<evidence type="ECO:0000259" key="1">
    <source>
        <dbReference type="Pfam" id="PF12937"/>
    </source>
</evidence>
<feature type="domain" description="F-box" evidence="1">
    <location>
        <begin position="23"/>
        <end position="53"/>
    </location>
</feature>
<dbReference type="OrthoDB" id="3249725at2759"/>
<dbReference type="SUPFAM" id="SSF52047">
    <property type="entry name" value="RNI-like"/>
    <property type="match status" value="1"/>
</dbReference>
<dbReference type="AlphaFoldDB" id="A0A9P5K0I7"/>
<sequence length="483" mass="55298">MAENDVRYWTGKKLTSRHQRQIDMLPDDVLLEIFDFLEQTLVHVCRQWRSVVFGSPRRLNLRLVCTPKTPARDTLDVWPSLPLLIQDRSDVPTEDVDDIIAVLLECSNRVVDIDLIKFDSSELENILATMQVPFPELIFLVLRSGDGMVTVLPDSFLGGSTPRMEFLQLDCIAFPDLPKLLLSASHLTELHLEDIPHSGYRSPAAMVTVLSTLTSLKRLCLEFKSPRSRPDWASRHPPPLTRSVLPVLTYFQFKGACEYLEDLVTRVDAPRLDSSPITLFNQIVFDTPQFIQFISRTPMFETFERALVVFRDNAARVNLSSQTSGSRSRYRKLNMIIPCIELDWQVSSMEQVCTSCLPPLSALEDLYIYEDPDWPPVWQDKIENTLWLELLQPFSGVKNLYLSEKFASRIIPALQELTGGRTAEVLPILQNIFLEELQPLGTVQEGIQQFVATRQVTIHPIVVSRWVNPKQDMRNNSSHLFLY</sequence>
<dbReference type="EMBL" id="WHVB01000018">
    <property type="protein sequence ID" value="KAF8473703.1"/>
    <property type="molecule type" value="Genomic_DNA"/>
</dbReference>
<name>A0A9P5K0I7_9AGAM</name>
<reference evidence="2" key="2">
    <citation type="journal article" date="2020" name="Nat. Commun.">
        <title>Large-scale genome sequencing of mycorrhizal fungi provides insights into the early evolution of symbiotic traits.</title>
        <authorList>
            <person name="Miyauchi S."/>
            <person name="Kiss E."/>
            <person name="Kuo A."/>
            <person name="Drula E."/>
            <person name="Kohler A."/>
            <person name="Sanchez-Garcia M."/>
            <person name="Morin E."/>
            <person name="Andreopoulos B."/>
            <person name="Barry K.W."/>
            <person name="Bonito G."/>
            <person name="Buee M."/>
            <person name="Carver A."/>
            <person name="Chen C."/>
            <person name="Cichocki N."/>
            <person name="Clum A."/>
            <person name="Culley D."/>
            <person name="Crous P.W."/>
            <person name="Fauchery L."/>
            <person name="Girlanda M."/>
            <person name="Hayes R.D."/>
            <person name="Keri Z."/>
            <person name="LaButti K."/>
            <person name="Lipzen A."/>
            <person name="Lombard V."/>
            <person name="Magnuson J."/>
            <person name="Maillard F."/>
            <person name="Murat C."/>
            <person name="Nolan M."/>
            <person name="Ohm R.A."/>
            <person name="Pangilinan J."/>
            <person name="Pereira M.F."/>
            <person name="Perotto S."/>
            <person name="Peter M."/>
            <person name="Pfister S."/>
            <person name="Riley R."/>
            <person name="Sitrit Y."/>
            <person name="Stielow J.B."/>
            <person name="Szollosi G."/>
            <person name="Zifcakova L."/>
            <person name="Stursova M."/>
            <person name="Spatafora J.W."/>
            <person name="Tedersoo L."/>
            <person name="Vaario L.M."/>
            <person name="Yamada A."/>
            <person name="Yan M."/>
            <person name="Wang P."/>
            <person name="Xu J."/>
            <person name="Bruns T."/>
            <person name="Baldrian P."/>
            <person name="Vilgalys R."/>
            <person name="Dunand C."/>
            <person name="Henrissat B."/>
            <person name="Grigoriev I.V."/>
            <person name="Hibbett D."/>
            <person name="Nagy L.G."/>
            <person name="Martin F.M."/>
        </authorList>
    </citation>
    <scope>NUCLEOTIDE SEQUENCE</scope>
    <source>
        <strain evidence="2">Prilba</strain>
    </source>
</reference>
<protein>
    <recommendedName>
        <fullName evidence="1">F-box domain-containing protein</fullName>
    </recommendedName>
</protein>
<accession>A0A9P5K0I7</accession>
<keyword evidence="3" id="KW-1185">Reference proteome</keyword>
<evidence type="ECO:0000313" key="3">
    <source>
        <dbReference type="Proteomes" id="UP000759537"/>
    </source>
</evidence>